<feature type="region of interest" description="Disordered" evidence="3">
    <location>
        <begin position="320"/>
        <end position="471"/>
    </location>
</feature>
<feature type="compositionally biased region" description="Polar residues" evidence="3">
    <location>
        <begin position="387"/>
        <end position="403"/>
    </location>
</feature>
<dbReference type="AlphaFoldDB" id="A0A5C3NAC7"/>
<feature type="compositionally biased region" description="Low complexity" evidence="3">
    <location>
        <begin position="352"/>
        <end position="376"/>
    </location>
</feature>
<dbReference type="GO" id="GO:0051286">
    <property type="term" value="C:cell tip"/>
    <property type="evidence" value="ECO:0007669"/>
    <property type="project" value="TreeGrafter"/>
</dbReference>
<dbReference type="GO" id="GO:0005085">
    <property type="term" value="F:guanyl-nucleotide exchange factor activity"/>
    <property type="evidence" value="ECO:0007669"/>
    <property type="project" value="InterPro"/>
</dbReference>
<keyword evidence="1 2" id="KW-0175">Coiled coil</keyword>
<keyword evidence="6" id="KW-1185">Reference proteome</keyword>
<feature type="compositionally biased region" description="Polar residues" evidence="3">
    <location>
        <begin position="326"/>
        <end position="335"/>
    </location>
</feature>
<protein>
    <recommendedName>
        <fullName evidence="4">GDP/GTP exchange factor Sec2 N-terminal domain-containing protein</fullName>
    </recommendedName>
</protein>
<dbReference type="Proteomes" id="UP000305948">
    <property type="component" value="Unassembled WGS sequence"/>
</dbReference>
<dbReference type="GO" id="GO:0006887">
    <property type="term" value="P:exocytosis"/>
    <property type="evidence" value="ECO:0007669"/>
    <property type="project" value="TreeGrafter"/>
</dbReference>
<feature type="compositionally biased region" description="Low complexity" evidence="3">
    <location>
        <begin position="142"/>
        <end position="151"/>
    </location>
</feature>
<feature type="domain" description="GDP/GTP exchange factor Sec2 N-terminal" evidence="4">
    <location>
        <begin position="231"/>
        <end position="324"/>
    </location>
</feature>
<dbReference type="GO" id="GO:0070319">
    <property type="term" value="C:Golgi to plasma membrane transport vesicle"/>
    <property type="evidence" value="ECO:0007669"/>
    <property type="project" value="TreeGrafter"/>
</dbReference>
<dbReference type="Gene3D" id="6.10.140.910">
    <property type="match status" value="1"/>
</dbReference>
<feature type="compositionally biased region" description="Low complexity" evidence="3">
    <location>
        <begin position="178"/>
        <end position="187"/>
    </location>
</feature>
<feature type="compositionally biased region" description="Polar residues" evidence="3">
    <location>
        <begin position="426"/>
        <end position="436"/>
    </location>
</feature>
<dbReference type="InterPro" id="IPR040351">
    <property type="entry name" value="RAB3IL/RAB3IP/Sec2"/>
</dbReference>
<evidence type="ECO:0000256" key="3">
    <source>
        <dbReference type="SAM" id="MobiDB-lite"/>
    </source>
</evidence>
<proteinExistence type="predicted"/>
<dbReference type="PANTHER" id="PTHR14430">
    <property type="entry name" value="RABIN3-RELATED"/>
    <property type="match status" value="1"/>
</dbReference>
<evidence type="ECO:0000313" key="5">
    <source>
        <dbReference type="EMBL" id="TFK53817.1"/>
    </source>
</evidence>
<name>A0A5C3NAC7_9AGAM</name>
<dbReference type="SUPFAM" id="SSF144284">
    <property type="entry name" value="Sec2 N-terminal region"/>
    <property type="match status" value="1"/>
</dbReference>
<feature type="region of interest" description="Disordered" evidence="3">
    <location>
        <begin position="115"/>
        <end position="218"/>
    </location>
</feature>
<evidence type="ECO:0000313" key="6">
    <source>
        <dbReference type="Proteomes" id="UP000305948"/>
    </source>
</evidence>
<feature type="compositionally biased region" description="Basic and acidic residues" evidence="3">
    <location>
        <begin position="116"/>
        <end position="140"/>
    </location>
</feature>
<gene>
    <name evidence="5" type="ORF">OE88DRAFT_1643478</name>
</gene>
<evidence type="ECO:0000256" key="2">
    <source>
        <dbReference type="SAM" id="Coils"/>
    </source>
</evidence>
<dbReference type="PANTHER" id="PTHR14430:SF0">
    <property type="entry name" value="SEC2P DOMAIN-CONTAINING PROTEIN"/>
    <property type="match status" value="1"/>
</dbReference>
<evidence type="ECO:0000259" key="4">
    <source>
        <dbReference type="Pfam" id="PF06428"/>
    </source>
</evidence>
<dbReference type="InterPro" id="IPR009449">
    <property type="entry name" value="Sec2_N"/>
</dbReference>
<feature type="coiled-coil region" evidence="2">
    <location>
        <begin position="55"/>
        <end position="82"/>
    </location>
</feature>
<dbReference type="Pfam" id="PF06428">
    <property type="entry name" value="Sec2p"/>
    <property type="match status" value="1"/>
</dbReference>
<sequence>MLQFASPPASSSRSLPKRTDSLVTRSSLFTAIDDDLRDARRVCSHGQEEDLKYALEKTTRRIEELTSLLKEAYQAQTDLQTELTLAKSNLQLALSNNEMLEDALKRDPSVGWKRWSAREEENRRRISEEKEERSSLELERGSGQSQSSPTSPQMPPVTPAPSTANGTSDNRFFKFRFGSGTTPTSPSHTLRRMPSSPLSPVTNPPPQPSHLASASVPSLIPAPSAKEFGEMKHKVEELARQLAEVKKEVVQERTKRNSISEEKQRLEEELESLSQALFEEANKMVASERIKRAETEEELRQTMAEKAALKQALRLLERENGELRSVSGSRPQSPMSVGAPQSPGANGHRRSASAVAVKSRRSSASSGRRSAESAVVISEADAIDQSAGHQQSLTPSSEASEQQEPVAVQSPSPSPPDADSDNTPSAVSGSYATYPSLSLYPEVPDSPWADVPSASPIPGAESKFPSASERS</sequence>
<accession>A0A5C3NAC7</accession>
<dbReference type="OrthoDB" id="5560525at2759"/>
<reference evidence="5 6" key="1">
    <citation type="journal article" date="2019" name="Nat. Ecol. Evol.">
        <title>Megaphylogeny resolves global patterns of mushroom evolution.</title>
        <authorList>
            <person name="Varga T."/>
            <person name="Krizsan K."/>
            <person name="Foldi C."/>
            <person name="Dima B."/>
            <person name="Sanchez-Garcia M."/>
            <person name="Sanchez-Ramirez S."/>
            <person name="Szollosi G.J."/>
            <person name="Szarkandi J.G."/>
            <person name="Papp V."/>
            <person name="Albert L."/>
            <person name="Andreopoulos W."/>
            <person name="Angelini C."/>
            <person name="Antonin V."/>
            <person name="Barry K.W."/>
            <person name="Bougher N.L."/>
            <person name="Buchanan P."/>
            <person name="Buyck B."/>
            <person name="Bense V."/>
            <person name="Catcheside P."/>
            <person name="Chovatia M."/>
            <person name="Cooper J."/>
            <person name="Damon W."/>
            <person name="Desjardin D."/>
            <person name="Finy P."/>
            <person name="Geml J."/>
            <person name="Haridas S."/>
            <person name="Hughes K."/>
            <person name="Justo A."/>
            <person name="Karasinski D."/>
            <person name="Kautmanova I."/>
            <person name="Kiss B."/>
            <person name="Kocsube S."/>
            <person name="Kotiranta H."/>
            <person name="LaButti K.M."/>
            <person name="Lechner B.E."/>
            <person name="Liimatainen K."/>
            <person name="Lipzen A."/>
            <person name="Lukacs Z."/>
            <person name="Mihaltcheva S."/>
            <person name="Morgado L.N."/>
            <person name="Niskanen T."/>
            <person name="Noordeloos M.E."/>
            <person name="Ohm R.A."/>
            <person name="Ortiz-Santana B."/>
            <person name="Ovrebo C."/>
            <person name="Racz N."/>
            <person name="Riley R."/>
            <person name="Savchenko A."/>
            <person name="Shiryaev A."/>
            <person name="Soop K."/>
            <person name="Spirin V."/>
            <person name="Szebenyi C."/>
            <person name="Tomsovsky M."/>
            <person name="Tulloss R.E."/>
            <person name="Uehling J."/>
            <person name="Grigoriev I.V."/>
            <person name="Vagvolgyi C."/>
            <person name="Papp T."/>
            <person name="Martin F.M."/>
            <person name="Miettinen O."/>
            <person name="Hibbett D.S."/>
            <person name="Nagy L.G."/>
        </authorList>
    </citation>
    <scope>NUCLEOTIDE SEQUENCE [LARGE SCALE GENOMIC DNA]</scope>
    <source>
        <strain evidence="5 6">OMC1185</strain>
    </source>
</reference>
<evidence type="ECO:0000256" key="1">
    <source>
        <dbReference type="ARBA" id="ARBA00023054"/>
    </source>
</evidence>
<dbReference type="EMBL" id="ML213507">
    <property type="protein sequence ID" value="TFK53817.1"/>
    <property type="molecule type" value="Genomic_DNA"/>
</dbReference>
<organism evidence="5 6">
    <name type="scientific">Heliocybe sulcata</name>
    <dbReference type="NCBI Taxonomy" id="5364"/>
    <lineage>
        <taxon>Eukaryota</taxon>
        <taxon>Fungi</taxon>
        <taxon>Dikarya</taxon>
        <taxon>Basidiomycota</taxon>
        <taxon>Agaricomycotina</taxon>
        <taxon>Agaricomycetes</taxon>
        <taxon>Gloeophyllales</taxon>
        <taxon>Gloeophyllaceae</taxon>
        <taxon>Heliocybe</taxon>
    </lineage>
</organism>
<dbReference type="STRING" id="5364.A0A5C3NAC7"/>